<sequence>MLTQNLEEPNIEQAVIKNLRKLPLEKQQEVLSFTESLIAKTSLPLPEPTLTPEQRAAKWMSWVQSHSSNNPPLPDEALHRDLTDGHIFQYKDKYCYVKASNS</sequence>
<proteinExistence type="predicted"/>
<evidence type="ECO:0000313" key="2">
    <source>
        <dbReference type="Proteomes" id="UP000321223"/>
    </source>
</evidence>
<dbReference type="Proteomes" id="UP000321223">
    <property type="component" value="Unassembled WGS sequence"/>
</dbReference>
<name>A0A510PQ54_MICAE</name>
<comment type="caution">
    <text evidence="1">The sequence shown here is derived from an EMBL/GenBank/DDBJ whole genome shotgun (WGS) entry which is preliminary data.</text>
</comment>
<accession>A0A510PQ54</accession>
<evidence type="ECO:0000313" key="1">
    <source>
        <dbReference type="EMBL" id="GCA96008.1"/>
    </source>
</evidence>
<dbReference type="RefSeq" id="WP_147073990.1">
    <property type="nucleotide sequence ID" value="NZ_BHVU01000559.1"/>
</dbReference>
<organism evidence="1 2">
    <name type="scientific">Microcystis aeruginosa 11-30S32</name>
    <dbReference type="NCBI Taxonomy" id="2358142"/>
    <lineage>
        <taxon>Bacteria</taxon>
        <taxon>Bacillati</taxon>
        <taxon>Cyanobacteriota</taxon>
        <taxon>Cyanophyceae</taxon>
        <taxon>Oscillatoriophycideae</taxon>
        <taxon>Chroococcales</taxon>
        <taxon>Microcystaceae</taxon>
        <taxon>Microcystis</taxon>
    </lineage>
</organism>
<gene>
    <name evidence="1" type="ORF">MAE30S32_46600</name>
</gene>
<protein>
    <recommendedName>
        <fullName evidence="3">DUF2281 domain-containing protein</fullName>
    </recommendedName>
</protein>
<dbReference type="EMBL" id="BHVU01000559">
    <property type="protein sequence ID" value="GCA96008.1"/>
    <property type="molecule type" value="Genomic_DNA"/>
</dbReference>
<reference evidence="1 2" key="1">
    <citation type="journal article" date="2019" name="Appl. Environ. Microbiol.">
        <title>Co-occurrence of broad and narrow host-range viruses infecting the toxic bloom-forming cyanobacterium Microcystis aeruginosa.</title>
        <authorList>
            <person name="Morimoto D."/>
            <person name="Tominaga K."/>
            <person name="Nishimura Y."/>
            <person name="Yoshida N."/>
            <person name="Kimura S."/>
            <person name="Sako Y."/>
            <person name="Yoshida T."/>
        </authorList>
    </citation>
    <scope>NUCLEOTIDE SEQUENCE [LARGE SCALE GENOMIC DNA]</scope>
    <source>
        <strain evidence="1 2">11-30S32</strain>
    </source>
</reference>
<dbReference type="AlphaFoldDB" id="A0A510PQ54"/>
<evidence type="ECO:0008006" key="3">
    <source>
        <dbReference type="Google" id="ProtNLM"/>
    </source>
</evidence>